<dbReference type="HOGENOM" id="CLU_2406925_0_0_0"/>
<evidence type="ECO:0000313" key="1">
    <source>
        <dbReference type="EMBL" id="BAJ64150.1"/>
    </source>
</evidence>
<organism evidence="1 2">
    <name type="scientific">Anaerolinea thermophila (strain DSM 14523 / JCM 11388 / NBRC 100420 / UNI-1)</name>
    <dbReference type="NCBI Taxonomy" id="926569"/>
    <lineage>
        <taxon>Bacteria</taxon>
        <taxon>Bacillati</taxon>
        <taxon>Chloroflexota</taxon>
        <taxon>Anaerolineae</taxon>
        <taxon>Anaerolineales</taxon>
        <taxon>Anaerolineaceae</taxon>
        <taxon>Anaerolinea</taxon>
    </lineage>
</organism>
<name>E8MXR9_ANATU</name>
<dbReference type="InParanoid" id="E8MXR9"/>
<keyword evidence="2" id="KW-1185">Reference proteome</keyword>
<proteinExistence type="predicted"/>
<protein>
    <submittedName>
        <fullName evidence="1">Uncharacterized protein</fullName>
    </submittedName>
</protein>
<evidence type="ECO:0000313" key="2">
    <source>
        <dbReference type="Proteomes" id="UP000008922"/>
    </source>
</evidence>
<dbReference type="EMBL" id="AP012029">
    <property type="protein sequence ID" value="BAJ64150.1"/>
    <property type="molecule type" value="Genomic_DNA"/>
</dbReference>
<dbReference type="AlphaFoldDB" id="E8MXR9"/>
<dbReference type="KEGG" id="atm:ANT_21240"/>
<dbReference type="RefSeq" id="WP_013560520.1">
    <property type="nucleotide sequence ID" value="NC_014960.1"/>
</dbReference>
<accession>E8MXR9</accession>
<dbReference type="Proteomes" id="UP000008922">
    <property type="component" value="Chromosome"/>
</dbReference>
<sequence>MNTNDLILWMPTERPAFIITDWDGNVLEVGGTLSADEVICDLCNALITIRPVPVVWENYAVCLECLDRVMPQWRHVVGEAVVEGWHEQMASE</sequence>
<gene>
    <name evidence="1" type="ordered locus">ANT_21240</name>
</gene>
<dbReference type="OrthoDB" id="172422at2"/>
<dbReference type="STRING" id="926569.ANT_21240"/>
<reference evidence="1 2" key="1">
    <citation type="submission" date="2010-12" db="EMBL/GenBank/DDBJ databases">
        <title>Whole genome sequence of Anaerolinea thermophila UNI-1.</title>
        <authorList>
            <person name="Narita-Yamada S."/>
            <person name="Kishi E."/>
            <person name="Watanabe Y."/>
            <person name="Takasaki K."/>
            <person name="Ankai A."/>
            <person name="Oguchi A."/>
            <person name="Fukui S."/>
            <person name="Takahashi M."/>
            <person name="Yashiro I."/>
            <person name="Hosoyama A."/>
            <person name="Sekiguchi Y."/>
            <person name="Hanada S."/>
            <person name="Fujita N."/>
        </authorList>
    </citation>
    <scope>NUCLEOTIDE SEQUENCE [LARGE SCALE GENOMIC DNA]</scope>
    <source>
        <strain evidence="2">DSM 14523 / JCM 11388 / NBRC 100420 / UNI-1</strain>
    </source>
</reference>